<feature type="region of interest" description="Disordered" evidence="1">
    <location>
        <begin position="1"/>
        <end position="53"/>
    </location>
</feature>
<dbReference type="GO" id="GO:0051457">
    <property type="term" value="P:maintenance of protein location in nucleus"/>
    <property type="evidence" value="ECO:0007669"/>
    <property type="project" value="TreeGrafter"/>
</dbReference>
<protein>
    <submittedName>
        <fullName evidence="2">Uncharacterized protein</fullName>
    </submittedName>
</protein>
<accession>A0AAV3PSX7</accession>
<dbReference type="InterPro" id="IPR037766">
    <property type="entry name" value="FHY1"/>
</dbReference>
<dbReference type="GO" id="GO:0061608">
    <property type="term" value="F:nuclear import signal receptor activity"/>
    <property type="evidence" value="ECO:0007669"/>
    <property type="project" value="TreeGrafter"/>
</dbReference>
<dbReference type="GO" id="GO:0005737">
    <property type="term" value="C:cytoplasm"/>
    <property type="evidence" value="ECO:0007669"/>
    <property type="project" value="TreeGrafter"/>
</dbReference>
<dbReference type="Proteomes" id="UP001454036">
    <property type="component" value="Unassembled WGS sequence"/>
</dbReference>
<name>A0AAV3PSX7_LITER</name>
<comment type="caution">
    <text evidence="2">The sequence shown here is derived from an EMBL/GenBank/DDBJ whole genome shotgun (WGS) entry which is preliminary data.</text>
</comment>
<dbReference type="GO" id="GO:0009639">
    <property type="term" value="P:response to red or far red light"/>
    <property type="evidence" value="ECO:0007669"/>
    <property type="project" value="InterPro"/>
</dbReference>
<proteinExistence type="predicted"/>
<reference evidence="2 3" key="1">
    <citation type="submission" date="2024-01" db="EMBL/GenBank/DDBJ databases">
        <title>The complete chloroplast genome sequence of Lithospermum erythrorhizon: insights into the phylogenetic relationship among Boraginaceae species and the maternal lineages of purple gromwells.</title>
        <authorList>
            <person name="Okada T."/>
            <person name="Watanabe K."/>
        </authorList>
    </citation>
    <scope>NUCLEOTIDE SEQUENCE [LARGE SCALE GENOMIC DNA]</scope>
</reference>
<dbReference type="EMBL" id="BAABME010018732">
    <property type="protein sequence ID" value="GAA0154840.1"/>
    <property type="molecule type" value="Genomic_DNA"/>
</dbReference>
<feature type="compositionally biased region" description="Polar residues" evidence="1">
    <location>
        <begin position="7"/>
        <end position="17"/>
    </location>
</feature>
<dbReference type="GO" id="GO:0016607">
    <property type="term" value="C:nuclear speck"/>
    <property type="evidence" value="ECO:0007669"/>
    <property type="project" value="TreeGrafter"/>
</dbReference>
<organism evidence="2 3">
    <name type="scientific">Lithospermum erythrorhizon</name>
    <name type="common">Purple gromwell</name>
    <name type="synonym">Lithospermum officinale var. erythrorhizon</name>
    <dbReference type="NCBI Taxonomy" id="34254"/>
    <lineage>
        <taxon>Eukaryota</taxon>
        <taxon>Viridiplantae</taxon>
        <taxon>Streptophyta</taxon>
        <taxon>Embryophyta</taxon>
        <taxon>Tracheophyta</taxon>
        <taxon>Spermatophyta</taxon>
        <taxon>Magnoliopsida</taxon>
        <taxon>eudicotyledons</taxon>
        <taxon>Gunneridae</taxon>
        <taxon>Pentapetalae</taxon>
        <taxon>asterids</taxon>
        <taxon>lamiids</taxon>
        <taxon>Boraginales</taxon>
        <taxon>Boraginaceae</taxon>
        <taxon>Boraginoideae</taxon>
        <taxon>Lithospermeae</taxon>
        <taxon>Lithospermum</taxon>
    </lineage>
</organism>
<feature type="region of interest" description="Disordered" evidence="1">
    <location>
        <begin position="74"/>
        <end position="102"/>
    </location>
</feature>
<keyword evidence="3" id="KW-1185">Reference proteome</keyword>
<dbReference type="PANTHER" id="PTHR37723:SF1">
    <property type="entry name" value="PROTEIN FAR-RED-ELONGATED HYPOCOTYL 1-LIKE"/>
    <property type="match status" value="1"/>
</dbReference>
<dbReference type="AlphaFoldDB" id="A0AAV3PSX7"/>
<dbReference type="PANTHER" id="PTHR37723">
    <property type="entry name" value="PROTEIN FAR-RED ELONGATED HYPOCOTYL 1"/>
    <property type="match status" value="1"/>
</dbReference>
<evidence type="ECO:0000313" key="3">
    <source>
        <dbReference type="Proteomes" id="UP001454036"/>
    </source>
</evidence>
<sequence>MEEMINYPTQNYSSHGNQMHGEPVGMNKKRKFPAEQLGLPLPKHKSIPSSHYESDSIINVNNKECNSSLIEVESIAQSSNDTSQSGSTKDSNSSSGGNQITTSISGQLRNDIWYSKASVSDQPSTSSVTWPSTCSTRSLYSLEGRAMTKSCSSSDETESSYNIREGRDLDHNKFGSHSSHYGEADIEFISHAEYICSDFSHDNMEQCIKDEDQDVIYFNRVVPDNYGLSSGRWPVNQDNEQGPQKMTIDKEFEQYFSELML</sequence>
<gene>
    <name evidence="2" type="ORF">LIER_37978</name>
</gene>
<evidence type="ECO:0000313" key="2">
    <source>
        <dbReference type="EMBL" id="GAA0154840.1"/>
    </source>
</evidence>
<evidence type="ECO:0000256" key="1">
    <source>
        <dbReference type="SAM" id="MobiDB-lite"/>
    </source>
</evidence>
<feature type="compositionally biased region" description="Low complexity" evidence="1">
    <location>
        <begin position="83"/>
        <end position="97"/>
    </location>
</feature>